<feature type="compositionally biased region" description="Gly residues" evidence="2">
    <location>
        <begin position="41"/>
        <end position="51"/>
    </location>
</feature>
<dbReference type="PANTHER" id="PTHR11905:SF256">
    <property type="entry name" value="PEPTIDASE M12B DOMAIN-CONTAINING PROTEIN"/>
    <property type="match status" value="1"/>
</dbReference>
<evidence type="ECO:0000313" key="6">
    <source>
        <dbReference type="RefSeq" id="XP_052129141.1"/>
    </source>
</evidence>
<keyword evidence="1" id="KW-1015">Disulfide bond</keyword>
<evidence type="ECO:0000256" key="1">
    <source>
        <dbReference type="ARBA" id="ARBA00023157"/>
    </source>
</evidence>
<feature type="region of interest" description="Disordered" evidence="2">
    <location>
        <begin position="94"/>
        <end position="147"/>
    </location>
</feature>
<feature type="region of interest" description="Disordered" evidence="2">
    <location>
        <begin position="200"/>
        <end position="226"/>
    </location>
</feature>
<dbReference type="KEGG" id="foc:127750752"/>
<protein>
    <submittedName>
        <fullName evidence="6">Uncharacterized protein LOC127750752</fullName>
    </submittedName>
</protein>
<feature type="region of interest" description="Disordered" evidence="2">
    <location>
        <begin position="1"/>
        <end position="54"/>
    </location>
</feature>
<feature type="region of interest" description="Disordered" evidence="2">
    <location>
        <begin position="361"/>
        <end position="433"/>
    </location>
</feature>
<dbReference type="PANTHER" id="PTHR11905">
    <property type="entry name" value="ADAM A DISINTEGRIN AND METALLOPROTEASE DOMAIN"/>
    <property type="match status" value="1"/>
</dbReference>
<organism evidence="5 6">
    <name type="scientific">Frankliniella occidentalis</name>
    <name type="common">Western flower thrips</name>
    <name type="synonym">Euthrips occidentalis</name>
    <dbReference type="NCBI Taxonomy" id="133901"/>
    <lineage>
        <taxon>Eukaryota</taxon>
        <taxon>Metazoa</taxon>
        <taxon>Ecdysozoa</taxon>
        <taxon>Arthropoda</taxon>
        <taxon>Hexapoda</taxon>
        <taxon>Insecta</taxon>
        <taxon>Pterygota</taxon>
        <taxon>Neoptera</taxon>
        <taxon>Paraneoptera</taxon>
        <taxon>Thysanoptera</taxon>
        <taxon>Terebrantia</taxon>
        <taxon>Thripoidea</taxon>
        <taxon>Thripidae</taxon>
        <taxon>Frankliniella</taxon>
    </lineage>
</organism>
<dbReference type="RefSeq" id="XP_052129141.1">
    <property type="nucleotide sequence ID" value="XM_052273181.1"/>
</dbReference>
<dbReference type="GeneID" id="127750752"/>
<dbReference type="OrthoDB" id="5855429at2759"/>
<dbReference type="Proteomes" id="UP000504606">
    <property type="component" value="Unplaced"/>
</dbReference>
<sequence>MEVELSARAPSQAKFSALPQSESPGDRHDGDTDTETMGLGVQLGGGRGGGSGRRETRAARAAGVAAGAGILVLLLLIVLLWTGVGTGVFRHAPHTASARRRTPNDPPPSAHAAAAAPSARAASASGPAATLGPGDGGGGGVDDAIDLLGHSGENDSEVVMIGEVLEEDKVPMSLAEVVLRPDEGVPDDTPLADSVQETVQSETQSGTSPWTQPWTPTQPPGQPLSQYVKPVKVAPPPLAERDLRSGAAPTTGSPPLRPSGHFRHMQADLWDPHPQYRFTAFGISFWLQLAHDAGFVDPNILVTHMTHNTTVRSPARQHAQCFYTGRVRDDQKSSVAVNLCHGMRGTIRTSQGSFFIEPVEEERPVDEDDNDAGEEDAGTGAAAASAGQASPRPSPLHVIYRVPKPPHENLAEEPTHHCGMVDGESTFSPVGET</sequence>
<evidence type="ECO:0000313" key="5">
    <source>
        <dbReference type="Proteomes" id="UP000504606"/>
    </source>
</evidence>
<feature type="compositionally biased region" description="Acidic residues" evidence="2">
    <location>
        <begin position="361"/>
        <end position="377"/>
    </location>
</feature>
<feature type="compositionally biased region" description="Low complexity" evidence="2">
    <location>
        <begin position="110"/>
        <end position="132"/>
    </location>
</feature>
<feature type="compositionally biased region" description="Low complexity" evidence="2">
    <location>
        <begin position="205"/>
        <end position="215"/>
    </location>
</feature>
<feature type="region of interest" description="Disordered" evidence="2">
    <location>
        <begin position="239"/>
        <end position="259"/>
    </location>
</feature>
<proteinExistence type="predicted"/>
<accession>A0A9C6X4Q9</accession>
<feature type="domain" description="Peptidase M12B propeptide" evidence="4">
    <location>
        <begin position="268"/>
        <end position="328"/>
    </location>
</feature>
<keyword evidence="5" id="KW-1185">Reference proteome</keyword>
<gene>
    <name evidence="6" type="primary">LOC127750752</name>
</gene>
<reference evidence="6" key="1">
    <citation type="submission" date="2025-08" db="UniProtKB">
        <authorList>
            <consortium name="RefSeq"/>
        </authorList>
    </citation>
    <scope>IDENTIFICATION</scope>
    <source>
        <tissue evidence="6">Whole organism</tissue>
    </source>
</reference>
<evidence type="ECO:0000256" key="3">
    <source>
        <dbReference type="SAM" id="Phobius"/>
    </source>
</evidence>
<dbReference type="AlphaFoldDB" id="A0A9C6X4Q9"/>
<keyword evidence="3" id="KW-0812">Transmembrane</keyword>
<keyword evidence="3" id="KW-1133">Transmembrane helix</keyword>
<dbReference type="Pfam" id="PF01562">
    <property type="entry name" value="Pep_M12B_propep"/>
    <property type="match status" value="1"/>
</dbReference>
<evidence type="ECO:0000259" key="4">
    <source>
        <dbReference type="Pfam" id="PF01562"/>
    </source>
</evidence>
<keyword evidence="3" id="KW-0472">Membrane</keyword>
<feature type="compositionally biased region" description="Low complexity" evidence="2">
    <location>
        <begin position="378"/>
        <end position="389"/>
    </location>
</feature>
<feature type="transmembrane region" description="Helical" evidence="3">
    <location>
        <begin position="61"/>
        <end position="81"/>
    </location>
</feature>
<feature type="compositionally biased region" description="Basic and acidic residues" evidence="2">
    <location>
        <begin position="405"/>
        <end position="416"/>
    </location>
</feature>
<evidence type="ECO:0000256" key="2">
    <source>
        <dbReference type="SAM" id="MobiDB-lite"/>
    </source>
</evidence>
<dbReference type="InterPro" id="IPR002870">
    <property type="entry name" value="Peptidase_M12B_N"/>
</dbReference>
<name>A0A9C6X4Q9_FRAOC</name>